<dbReference type="RefSeq" id="YP_009222769.1">
    <property type="nucleotide sequence ID" value="NC_029065.1"/>
</dbReference>
<reference evidence="2" key="1">
    <citation type="submission" date="2015-10" db="EMBL/GenBank/DDBJ databases">
        <authorList>
            <person name="Millard A."/>
        </authorList>
    </citation>
    <scope>NUCLEOTIDE SEQUENCE [LARGE SCALE GENOMIC DNA]</scope>
</reference>
<dbReference type="KEGG" id="vg:26799152"/>
<evidence type="ECO:0000313" key="2">
    <source>
        <dbReference type="Proteomes" id="UP000204441"/>
    </source>
</evidence>
<gene>
    <name evidence="1" type="ORF">VCM_00188</name>
</gene>
<protein>
    <submittedName>
        <fullName evidence="1">Uncharacterized protein</fullName>
    </submittedName>
</protein>
<sequence>MSFIALALTLCTMVGTDDQKCNTYYIDAFAGDIVEGQAFNAKPVALPDQWGDCMTRLDEETSLARLAAKFDHATKPTAKDGQSTSYRAAYLKRFNIVEDVKSIDRWEYGCAKVAEDDTP</sequence>
<organism evidence="1 2">
    <name type="scientific">Pseudomonas phage VCM</name>
    <dbReference type="NCBI Taxonomy" id="1729937"/>
    <lineage>
        <taxon>Viruses</taxon>
        <taxon>Duplodnaviria</taxon>
        <taxon>Heunggongvirae</taxon>
        <taxon>Uroviricota</taxon>
        <taxon>Caudoviricetes</taxon>
        <taxon>Vandenendeviridae</taxon>
        <taxon>Gorskivirinae</taxon>
        <taxon>Kremarvirus</taxon>
        <taxon>Kremarvirus VCM</taxon>
        <taxon>Otagovirus VCM</taxon>
    </lineage>
</organism>
<name>A0A0S4KZI9_9CAUD</name>
<evidence type="ECO:0000313" key="1">
    <source>
        <dbReference type="EMBL" id="CUR44390.1"/>
    </source>
</evidence>
<dbReference type="EMBL" id="LN887844">
    <property type="protein sequence ID" value="CUR44390.1"/>
    <property type="molecule type" value="Genomic_DNA"/>
</dbReference>
<dbReference type="Proteomes" id="UP000204441">
    <property type="component" value="Genome"/>
</dbReference>
<proteinExistence type="predicted"/>
<accession>A0A0S4KZI9</accession>
<keyword evidence="2" id="KW-1185">Reference proteome</keyword>
<dbReference type="GeneID" id="26799152"/>